<dbReference type="Proteomes" id="UP000033140">
    <property type="component" value="Unassembled WGS sequence"/>
</dbReference>
<dbReference type="InterPro" id="IPR050422">
    <property type="entry name" value="X-Pro_aminopeptidase_P"/>
</dbReference>
<keyword evidence="5" id="KW-0031">Aminopeptidase</keyword>
<organism evidence="15 16">
    <name type="scientific">Saitoella complicata (strain BCRC 22490 / CBS 7301 / JCM 7358 / NBRC 10748 / NRRL Y-17804)</name>
    <dbReference type="NCBI Taxonomy" id="698492"/>
    <lineage>
        <taxon>Eukaryota</taxon>
        <taxon>Fungi</taxon>
        <taxon>Dikarya</taxon>
        <taxon>Ascomycota</taxon>
        <taxon>Taphrinomycotina</taxon>
        <taxon>Taphrinomycotina incertae sedis</taxon>
        <taxon>Saitoella</taxon>
    </lineage>
</organism>
<dbReference type="AlphaFoldDB" id="A0A0E9NBA6"/>
<dbReference type="Pfam" id="PF00557">
    <property type="entry name" value="Peptidase_M24"/>
    <property type="match status" value="1"/>
</dbReference>
<keyword evidence="9" id="KW-0482">Metalloprotease</keyword>
<accession>A0A0E9NBA6</accession>
<sequence length="633" mass="70642">MLRALTRSLSTFKPNNFTNAITTGKRNMAAAAKLSALRDRMKASDVDVYVVPSEDAHQSEYIADCDARRAYISGFNGSAGCAVITTDKAALFTDGRYFNQAGKQLDLKHWTLMKVGLPDVPTWTEWVLQQAEAGKKRVGIDASLLTATEAKQLMEKLQTKAAKLIGMNNNLVDEVWGDERPKRPAQPVFPQPYKYSGQDFSEKIAMIRKELEAKKASGSVVSMLDEIAWLFNLRGDDIPFNPVFFSFAMITPTQVTLYIDESKLTEEGKAQLGEDVIVRPYDAIFSDCSVLSDSLKSDGKILITNKTSWALAKALGEKKCEEVKSCIADAKAVKNATELEGMRQCHIRDGAALIEYFAWLEEVLHSGKEIDEVEAADYLEECRKKKEHFAGLSFPTISSTGPNGAIIHYQPEKGSCAVIDPKAVYLCDSGAQYKDGTTDVTRTLHFGSPSLTEKRNYTLVLKGHIAIARAVFPKGTTGYILDILARQFLWRDGLNYLHGTGHGVGSYLNVHEGPPGIGTRISFNETALAPGMVLSNEPGYYEDGQYGIRIENLVTVKEVETPNKFGGKPYYGFETITLVPMARSLIDVSMLDCSEIEWLNEYHKEVFNKMKIFFDEEDRTYRWLERETRSFDQ</sequence>
<evidence type="ECO:0000256" key="5">
    <source>
        <dbReference type="ARBA" id="ARBA00022438"/>
    </source>
</evidence>
<dbReference type="GO" id="GO:0070006">
    <property type="term" value="F:metalloaminopeptidase activity"/>
    <property type="evidence" value="ECO:0007669"/>
    <property type="project" value="InterPro"/>
</dbReference>
<dbReference type="FunFam" id="3.40.350.10:FF:000010">
    <property type="entry name" value="Probable Xaa-Pro aminopeptidase P"/>
    <property type="match status" value="1"/>
</dbReference>
<evidence type="ECO:0000259" key="12">
    <source>
        <dbReference type="Pfam" id="PF00557"/>
    </source>
</evidence>
<evidence type="ECO:0000256" key="6">
    <source>
        <dbReference type="ARBA" id="ARBA00022670"/>
    </source>
</evidence>
<dbReference type="Pfam" id="PF16189">
    <property type="entry name" value="Creatinase_N_2"/>
    <property type="match status" value="1"/>
</dbReference>
<dbReference type="PANTHER" id="PTHR43763">
    <property type="entry name" value="XAA-PRO AMINOPEPTIDASE 1"/>
    <property type="match status" value="1"/>
</dbReference>
<dbReference type="EC" id="3.4.11.9" evidence="4"/>
<name>A0A0E9NBA6_SAICN</name>
<dbReference type="Pfam" id="PF01321">
    <property type="entry name" value="Creatinase_N"/>
    <property type="match status" value="1"/>
</dbReference>
<evidence type="ECO:0000259" key="14">
    <source>
        <dbReference type="Pfam" id="PF16188"/>
    </source>
</evidence>
<dbReference type="FunFam" id="3.90.230.10:FF:000007">
    <property type="entry name" value="Xaa-Pro aminopeptidase P"/>
    <property type="match status" value="1"/>
</dbReference>
<dbReference type="Gene3D" id="3.40.350.10">
    <property type="entry name" value="Creatinase/prolidase N-terminal domain"/>
    <property type="match status" value="2"/>
</dbReference>
<dbReference type="OMA" id="EPGMILS"/>
<comment type="caution">
    <text evidence="15">The sequence shown here is derived from an EMBL/GenBank/DDBJ whole genome shotgun (WGS) entry which is preliminary data.</text>
</comment>
<dbReference type="GO" id="GO:0005737">
    <property type="term" value="C:cytoplasm"/>
    <property type="evidence" value="ECO:0007669"/>
    <property type="project" value="UniProtKB-ARBA"/>
</dbReference>
<gene>
    <name evidence="15" type="ORF">G7K_1191-t1</name>
</gene>
<dbReference type="Pfam" id="PF16188">
    <property type="entry name" value="Peptidase_M24_C"/>
    <property type="match status" value="1"/>
</dbReference>
<feature type="domain" description="Peptidase M24" evidence="12">
    <location>
        <begin position="340"/>
        <end position="558"/>
    </location>
</feature>
<evidence type="ECO:0000256" key="4">
    <source>
        <dbReference type="ARBA" id="ARBA00012574"/>
    </source>
</evidence>
<evidence type="ECO:0000313" key="16">
    <source>
        <dbReference type="Proteomes" id="UP000033140"/>
    </source>
</evidence>
<dbReference type="SUPFAM" id="SSF55920">
    <property type="entry name" value="Creatinase/aminopeptidase"/>
    <property type="match status" value="1"/>
</dbReference>
<dbReference type="InterPro" id="IPR029149">
    <property type="entry name" value="Creatin/AminoP/Spt16_N"/>
</dbReference>
<evidence type="ECO:0000256" key="2">
    <source>
        <dbReference type="ARBA" id="ARBA00001936"/>
    </source>
</evidence>
<evidence type="ECO:0000256" key="3">
    <source>
        <dbReference type="ARBA" id="ARBA00008766"/>
    </source>
</evidence>
<dbReference type="InterPro" id="IPR033740">
    <property type="entry name" value="Pept_M24B"/>
</dbReference>
<comment type="catalytic activity">
    <reaction evidence="1">
        <text>Release of any N-terminal amino acid, including proline, that is linked to proline, even from a dipeptide or tripeptide.</text>
        <dbReference type="EC" id="3.4.11.9"/>
    </reaction>
</comment>
<evidence type="ECO:0000313" key="15">
    <source>
        <dbReference type="EMBL" id="GAO46976.1"/>
    </source>
</evidence>
<dbReference type="FunFam" id="3.40.350.10:FF:000003">
    <property type="entry name" value="Xaa-pro aminopeptidase P"/>
    <property type="match status" value="1"/>
</dbReference>
<proteinExistence type="inferred from homology"/>
<dbReference type="PROSITE" id="PS00491">
    <property type="entry name" value="PROLINE_PEPTIDASE"/>
    <property type="match status" value="1"/>
</dbReference>
<comment type="similarity">
    <text evidence="3 11">Belongs to the peptidase M24B family.</text>
</comment>
<comment type="cofactor">
    <cofactor evidence="2">
        <name>Mn(2+)</name>
        <dbReference type="ChEBI" id="CHEBI:29035"/>
    </cofactor>
</comment>
<dbReference type="InterPro" id="IPR000587">
    <property type="entry name" value="Creatinase_N"/>
</dbReference>
<feature type="domain" description="Creatinase N-terminal" evidence="13">
    <location>
        <begin position="34"/>
        <end position="165"/>
    </location>
</feature>
<dbReference type="GO" id="GO:0046872">
    <property type="term" value="F:metal ion binding"/>
    <property type="evidence" value="ECO:0007669"/>
    <property type="project" value="UniProtKB-KW"/>
</dbReference>
<protein>
    <recommendedName>
        <fullName evidence="4">Xaa-Pro aminopeptidase</fullName>
        <ecNumber evidence="4">3.4.11.9</ecNumber>
    </recommendedName>
</protein>
<evidence type="ECO:0000256" key="8">
    <source>
        <dbReference type="ARBA" id="ARBA00022801"/>
    </source>
</evidence>
<keyword evidence="8" id="KW-0378">Hydrolase</keyword>
<dbReference type="InterPro" id="IPR000994">
    <property type="entry name" value="Pept_M24"/>
</dbReference>
<evidence type="ECO:0000256" key="11">
    <source>
        <dbReference type="RuleBase" id="RU000590"/>
    </source>
</evidence>
<keyword evidence="6" id="KW-0645">Protease</keyword>
<dbReference type="InterPro" id="IPR036005">
    <property type="entry name" value="Creatinase/aminopeptidase-like"/>
</dbReference>
<dbReference type="EMBL" id="BACD03000006">
    <property type="protein sequence ID" value="GAO46976.1"/>
    <property type="molecule type" value="Genomic_DNA"/>
</dbReference>
<evidence type="ECO:0000256" key="9">
    <source>
        <dbReference type="ARBA" id="ARBA00023049"/>
    </source>
</evidence>
<dbReference type="STRING" id="698492.A0A0E9NBA6"/>
<keyword evidence="7 11" id="KW-0479">Metal-binding</keyword>
<reference evidence="15 16" key="3">
    <citation type="journal article" date="2015" name="Genome Announc.">
        <title>Draft Genome Sequence of the Archiascomycetous Yeast Saitoella complicata.</title>
        <authorList>
            <person name="Yamauchi K."/>
            <person name="Kondo S."/>
            <person name="Hamamoto M."/>
            <person name="Takahashi Y."/>
            <person name="Ogura Y."/>
            <person name="Hayashi T."/>
            <person name="Nishida H."/>
        </authorList>
    </citation>
    <scope>NUCLEOTIDE SEQUENCE [LARGE SCALE GENOMIC DNA]</scope>
    <source>
        <strain evidence="15 16">NRRL Y-17804</strain>
    </source>
</reference>
<dbReference type="InterPro" id="IPR032416">
    <property type="entry name" value="Peptidase_M24_C"/>
</dbReference>
<dbReference type="SUPFAM" id="SSF53092">
    <property type="entry name" value="Creatinase/prolidase N-terminal domain"/>
    <property type="match status" value="1"/>
</dbReference>
<dbReference type="GO" id="GO:0006508">
    <property type="term" value="P:proteolysis"/>
    <property type="evidence" value="ECO:0007669"/>
    <property type="project" value="UniProtKB-KW"/>
</dbReference>
<evidence type="ECO:0000259" key="13">
    <source>
        <dbReference type="Pfam" id="PF01321"/>
    </source>
</evidence>
<keyword evidence="16" id="KW-1185">Reference proteome</keyword>
<dbReference type="Gene3D" id="3.90.230.10">
    <property type="entry name" value="Creatinase/methionine aminopeptidase superfamily"/>
    <property type="match status" value="1"/>
</dbReference>
<dbReference type="PANTHER" id="PTHR43763:SF6">
    <property type="entry name" value="XAA-PRO AMINOPEPTIDASE 1"/>
    <property type="match status" value="1"/>
</dbReference>
<feature type="domain" description="Peptidase M24 C-terminal" evidence="14">
    <location>
        <begin position="569"/>
        <end position="630"/>
    </location>
</feature>
<evidence type="ECO:0000256" key="10">
    <source>
        <dbReference type="ARBA" id="ARBA00023211"/>
    </source>
</evidence>
<evidence type="ECO:0000256" key="1">
    <source>
        <dbReference type="ARBA" id="ARBA00001424"/>
    </source>
</evidence>
<keyword evidence="10" id="KW-0464">Manganese</keyword>
<dbReference type="CDD" id="cd01085">
    <property type="entry name" value="APP"/>
    <property type="match status" value="1"/>
</dbReference>
<dbReference type="InterPro" id="IPR001131">
    <property type="entry name" value="Peptidase_M24B_aminopep-P_CS"/>
</dbReference>
<evidence type="ECO:0000256" key="7">
    <source>
        <dbReference type="ARBA" id="ARBA00022723"/>
    </source>
</evidence>
<reference evidence="15 16" key="1">
    <citation type="journal article" date="2011" name="J. Gen. Appl. Microbiol.">
        <title>Draft genome sequencing of the enigmatic yeast Saitoella complicata.</title>
        <authorList>
            <person name="Nishida H."/>
            <person name="Hamamoto M."/>
            <person name="Sugiyama J."/>
        </authorList>
    </citation>
    <scope>NUCLEOTIDE SEQUENCE [LARGE SCALE GENOMIC DNA]</scope>
    <source>
        <strain evidence="15 16">NRRL Y-17804</strain>
    </source>
</reference>
<reference evidence="15 16" key="2">
    <citation type="journal article" date="2014" name="J. Gen. Appl. Microbiol.">
        <title>The early diverging ascomycetous budding yeast Saitoella complicata has three histone deacetylases belonging to the Clr6, Hos2, and Rpd3 lineages.</title>
        <authorList>
            <person name="Nishida H."/>
            <person name="Matsumoto T."/>
            <person name="Kondo S."/>
            <person name="Hamamoto M."/>
            <person name="Yoshikawa H."/>
        </authorList>
    </citation>
    <scope>NUCLEOTIDE SEQUENCE [LARGE SCALE GENOMIC DNA]</scope>
    <source>
        <strain evidence="15 16">NRRL Y-17804</strain>
    </source>
</reference>